<comment type="caution">
    <text evidence="2">The sequence shown here is derived from an EMBL/GenBank/DDBJ whole genome shotgun (WGS) entry which is preliminary data.</text>
</comment>
<evidence type="ECO:0000256" key="1">
    <source>
        <dbReference type="SAM" id="Phobius"/>
    </source>
</evidence>
<evidence type="ECO:0000313" key="3">
    <source>
        <dbReference type="Proteomes" id="UP000827092"/>
    </source>
</evidence>
<accession>A0AAV6VVW7</accession>
<keyword evidence="3" id="KW-1185">Reference proteome</keyword>
<dbReference type="AlphaFoldDB" id="A0AAV6VVW7"/>
<feature type="transmembrane region" description="Helical" evidence="1">
    <location>
        <begin position="72"/>
        <end position="93"/>
    </location>
</feature>
<evidence type="ECO:0000313" key="2">
    <source>
        <dbReference type="EMBL" id="KAG8200894.1"/>
    </source>
</evidence>
<dbReference type="EMBL" id="JAFNEN010000011">
    <property type="protein sequence ID" value="KAG8200894.1"/>
    <property type="molecule type" value="Genomic_DNA"/>
</dbReference>
<proteinExistence type="predicted"/>
<keyword evidence="1" id="KW-1133">Transmembrane helix</keyword>
<name>A0AAV6VVW7_9ARAC</name>
<protein>
    <submittedName>
        <fullName evidence="2">Uncharacterized protein</fullName>
    </submittedName>
</protein>
<dbReference type="Proteomes" id="UP000827092">
    <property type="component" value="Unassembled WGS sequence"/>
</dbReference>
<keyword evidence="1" id="KW-0812">Transmembrane</keyword>
<sequence length="123" mass="14171">MCYPSQREVSQFVRIPLTCPGNGMLGEAAARLFAVRSRTDCLLMAHRDRQIRKEKLMPSIAFKDERATFKSIPLMSLMYVSVLFQFGLLNASFPYSMKTEVPQFSRHEKGSFFYCRMDQEAAI</sequence>
<gene>
    <name evidence="2" type="ORF">JTE90_020534</name>
</gene>
<organism evidence="2 3">
    <name type="scientific">Oedothorax gibbosus</name>
    <dbReference type="NCBI Taxonomy" id="931172"/>
    <lineage>
        <taxon>Eukaryota</taxon>
        <taxon>Metazoa</taxon>
        <taxon>Ecdysozoa</taxon>
        <taxon>Arthropoda</taxon>
        <taxon>Chelicerata</taxon>
        <taxon>Arachnida</taxon>
        <taxon>Araneae</taxon>
        <taxon>Araneomorphae</taxon>
        <taxon>Entelegynae</taxon>
        <taxon>Araneoidea</taxon>
        <taxon>Linyphiidae</taxon>
        <taxon>Erigoninae</taxon>
        <taxon>Oedothorax</taxon>
    </lineage>
</organism>
<reference evidence="2 3" key="1">
    <citation type="journal article" date="2022" name="Nat. Ecol. Evol.">
        <title>A masculinizing supergene underlies an exaggerated male reproductive morph in a spider.</title>
        <authorList>
            <person name="Hendrickx F."/>
            <person name="De Corte Z."/>
            <person name="Sonet G."/>
            <person name="Van Belleghem S.M."/>
            <person name="Kostlbacher S."/>
            <person name="Vangestel C."/>
        </authorList>
    </citation>
    <scope>NUCLEOTIDE SEQUENCE [LARGE SCALE GENOMIC DNA]</scope>
    <source>
        <strain evidence="2">W744_W776</strain>
    </source>
</reference>
<keyword evidence="1" id="KW-0472">Membrane</keyword>